<dbReference type="InterPro" id="IPR006311">
    <property type="entry name" value="TAT_signal"/>
</dbReference>
<dbReference type="InterPro" id="IPR050312">
    <property type="entry name" value="IolE/XylAMocC-like"/>
</dbReference>
<evidence type="ECO:0000313" key="2">
    <source>
        <dbReference type="EMBL" id="PCI80620.1"/>
    </source>
</evidence>
<dbReference type="SUPFAM" id="SSF51658">
    <property type="entry name" value="Xylose isomerase-like"/>
    <property type="match status" value="1"/>
</dbReference>
<feature type="domain" description="Xylose isomerase-like TIM barrel" evidence="1">
    <location>
        <begin position="77"/>
        <end position="274"/>
    </location>
</feature>
<proteinExistence type="predicted"/>
<dbReference type="EMBL" id="NVUL01000009">
    <property type="protein sequence ID" value="PCI80620.1"/>
    <property type="molecule type" value="Genomic_DNA"/>
</dbReference>
<dbReference type="AlphaFoldDB" id="A0A2A4XDG8"/>
<sequence>MRASNERTSRRAILNIKTSSTPRGLNRRKFLRNSAILTAATSLPLTALAQGRRVDKVGLQLYTLRNELSQDFEGTLAHVAELGYKEMEFAGYYGRSASEVRSTLDQNGMTSPAAHIQLQALRDDLEGEVERAVILGQKYIVVPNLPGNQRTIAEYQRTADYLNRAGEVCRQVGIKMGYHNHDFEFEELDSRIPYDILLNETEADLVDMELDLYWIRNAGVDPVSYFENHPGRFSMLHVKDMDEFGRMADVGRGEINFADIFSHADTAGFKHFFVEHDRPGNGLASVAVSIYTVRNIVF</sequence>
<dbReference type="GO" id="GO:0016853">
    <property type="term" value="F:isomerase activity"/>
    <property type="evidence" value="ECO:0007669"/>
    <property type="project" value="UniProtKB-KW"/>
</dbReference>
<dbReference type="PANTHER" id="PTHR12110:SF41">
    <property type="entry name" value="INOSOSE DEHYDRATASE"/>
    <property type="match status" value="1"/>
</dbReference>
<accession>A0A2A4XDG8</accession>
<dbReference type="Proteomes" id="UP000218767">
    <property type="component" value="Unassembled WGS sequence"/>
</dbReference>
<protein>
    <submittedName>
        <fullName evidence="2">Xylose isomerase</fullName>
    </submittedName>
</protein>
<dbReference type="Gene3D" id="3.20.20.150">
    <property type="entry name" value="Divalent-metal-dependent TIM barrel enzymes"/>
    <property type="match status" value="1"/>
</dbReference>
<dbReference type="PANTHER" id="PTHR12110">
    <property type="entry name" value="HYDROXYPYRUVATE ISOMERASE"/>
    <property type="match status" value="1"/>
</dbReference>
<name>A0A2A4XDG8_9GAMM</name>
<organism evidence="2 3">
    <name type="scientific">SAR86 cluster bacterium</name>
    <dbReference type="NCBI Taxonomy" id="2030880"/>
    <lineage>
        <taxon>Bacteria</taxon>
        <taxon>Pseudomonadati</taxon>
        <taxon>Pseudomonadota</taxon>
        <taxon>Gammaproteobacteria</taxon>
        <taxon>SAR86 cluster</taxon>
    </lineage>
</organism>
<gene>
    <name evidence="2" type="ORF">COB20_02990</name>
</gene>
<dbReference type="PROSITE" id="PS51318">
    <property type="entry name" value="TAT"/>
    <property type="match status" value="1"/>
</dbReference>
<evidence type="ECO:0000313" key="3">
    <source>
        <dbReference type="Proteomes" id="UP000218767"/>
    </source>
</evidence>
<evidence type="ECO:0000259" key="1">
    <source>
        <dbReference type="Pfam" id="PF01261"/>
    </source>
</evidence>
<dbReference type="InterPro" id="IPR036237">
    <property type="entry name" value="Xyl_isomerase-like_sf"/>
</dbReference>
<dbReference type="InterPro" id="IPR013022">
    <property type="entry name" value="Xyl_isomerase-like_TIM-brl"/>
</dbReference>
<dbReference type="Pfam" id="PF01261">
    <property type="entry name" value="AP_endonuc_2"/>
    <property type="match status" value="1"/>
</dbReference>
<keyword evidence="2" id="KW-0413">Isomerase</keyword>
<reference evidence="3" key="1">
    <citation type="submission" date="2017-08" db="EMBL/GenBank/DDBJ databases">
        <title>A dynamic microbial community with high functional redundancy inhabits the cold, oxic subseafloor aquifer.</title>
        <authorList>
            <person name="Tully B.J."/>
            <person name="Wheat C.G."/>
            <person name="Glazer B.T."/>
            <person name="Huber J.A."/>
        </authorList>
    </citation>
    <scope>NUCLEOTIDE SEQUENCE [LARGE SCALE GENOMIC DNA]</scope>
</reference>
<comment type="caution">
    <text evidence="2">The sequence shown here is derived from an EMBL/GenBank/DDBJ whole genome shotgun (WGS) entry which is preliminary data.</text>
</comment>